<evidence type="ECO:0000256" key="4">
    <source>
        <dbReference type="ARBA" id="ARBA00012968"/>
    </source>
</evidence>
<dbReference type="EMBL" id="CP041616">
    <property type="protein sequence ID" value="QDO88810.1"/>
    <property type="molecule type" value="Genomic_DNA"/>
</dbReference>
<keyword evidence="17" id="KW-1185">Reference proteome</keyword>
<dbReference type="GO" id="GO:0005524">
    <property type="term" value="F:ATP binding"/>
    <property type="evidence" value="ECO:0007669"/>
    <property type="project" value="UniProtKB-UniRule"/>
</dbReference>
<dbReference type="Gene3D" id="3.30.470.20">
    <property type="entry name" value="ATP-grasp fold, B domain"/>
    <property type="match status" value="1"/>
</dbReference>
<evidence type="ECO:0000256" key="12">
    <source>
        <dbReference type="ARBA" id="ARBA00048425"/>
    </source>
</evidence>
<proteinExistence type="inferred from homology"/>
<dbReference type="InterPro" id="IPR005479">
    <property type="entry name" value="CPAse_ATP-bd"/>
</dbReference>
<dbReference type="PANTHER" id="PTHR23135:SF18">
    <property type="entry name" value="CYANOPHYCIN SYNTHETASE"/>
    <property type="match status" value="1"/>
</dbReference>
<dbReference type="GO" id="GO:0004326">
    <property type="term" value="F:tetrahydrofolylpolyglutamate synthase activity"/>
    <property type="evidence" value="ECO:0007669"/>
    <property type="project" value="InterPro"/>
</dbReference>
<evidence type="ECO:0000256" key="3">
    <source>
        <dbReference type="ARBA" id="ARBA00011738"/>
    </source>
</evidence>
<dbReference type="GO" id="GO:0071160">
    <property type="term" value="F:cyanophycin synthetase activity (L-aspartate-adding)"/>
    <property type="evidence" value="ECO:0007669"/>
    <property type="project" value="UniProtKB-EC"/>
</dbReference>
<dbReference type="Pfam" id="PF02786">
    <property type="entry name" value="CPSase_L_D2"/>
    <property type="match status" value="1"/>
</dbReference>
<dbReference type="GO" id="GO:0046872">
    <property type="term" value="F:metal ion binding"/>
    <property type="evidence" value="ECO:0007669"/>
    <property type="project" value="InterPro"/>
</dbReference>
<dbReference type="Gene3D" id="3.40.1190.10">
    <property type="entry name" value="Mur-like, catalytic domain"/>
    <property type="match status" value="1"/>
</dbReference>
<dbReference type="GO" id="GO:0071161">
    <property type="term" value="F:cyanophycin synthetase activity (L-arginine-adding)"/>
    <property type="evidence" value="ECO:0007669"/>
    <property type="project" value="UniProtKB-EC"/>
</dbReference>
<dbReference type="PROSITE" id="PS50975">
    <property type="entry name" value="ATP_GRASP"/>
    <property type="match status" value="1"/>
</dbReference>
<evidence type="ECO:0000256" key="13">
    <source>
        <dbReference type="PROSITE-ProRule" id="PRU00409"/>
    </source>
</evidence>
<dbReference type="EC" id="6.3.2.30" evidence="4"/>
<dbReference type="InterPro" id="IPR036615">
    <property type="entry name" value="Mur_ligase_C_dom_sf"/>
</dbReference>
<feature type="region of interest" description="Disordered" evidence="14">
    <location>
        <begin position="907"/>
        <end position="926"/>
    </location>
</feature>
<dbReference type="PROSITE" id="PS01011">
    <property type="entry name" value="FOLYLPOLYGLU_SYNT_1"/>
    <property type="match status" value="1"/>
</dbReference>
<evidence type="ECO:0000313" key="17">
    <source>
        <dbReference type="Proteomes" id="UP000315395"/>
    </source>
</evidence>
<sequence>MSHAQSPTAPATPDLRIVEQRVYRGPNIWNYEQAIHLVVDLGVLEEYPTNLLPGFTEQLLEWVPALTNHVCSRGKPGGFVERLHEGTWVGHVSEHLALQLQGEAGHDLRRGKTRAVRGTRGHYNVIYSYIDERVGLAAGELAVRMVNAAVAHDESFDFSTELDDFLRLAQRAAFGPSTNAILEEATARDIPFIRLNNASLVQLGQGVHQQRIRATMTSKTSALAVDLAGDKSLTNTLLSSAGLPVPLSDTVRTEDGAVAVAKQIGFPVVVKPLDGNHGRGVGINLRNEAEVRAHFPVAAEQSRRGIMVVESFITGNDYRCLIVGGRMQAIAERVPAHVVGDGTHTINELVEITNADPRRGVGHEKVLTRIAVNDAAVALVRHQGFELDQVPPEGTMIKLALTGNMSTGGISVDRTFDAHPENVEIAEEAARLIGLDVAGIDFICPDISAPVRETGGAICEVNAAPGFRMHTHPTVGEPQYIAKPVVDLLFPPGSPARVPIVAVTGTNGKTTTSRMIAHIMKGLGKQVGMTSTDGIVIDERLVKRADASGPKSARMVLQNPRVDFAVMEVARGGILREGLGYDRNDVAVVTNVAADHLGLRGIDTVEQLATVKRVVVEAVPRNGFAVLNADDPNVRDMRRHCSGSVIYFSMQPPGSPERTFIDARLRRGGRAVVLEPTDRGEMIVIRHGRRSMQLAWTHLLPSTFGGAARFNVANAMAAAGAAFAVDVPLHDIRQGLRTFTTSYYLSPGRLNMLDVKGVSVIVDYCHNPAGMRAIGEFVDNLAEQKEAALDNARISRIGVIGGTGDRRDADLVELGAVAAAHFDAIVVREDDNPRGRPRGQSAELLVQGINERIAAGEARVRKIDTVLAEVDAVRHAMVLANPGDLVLAAVDKHARVLAELEEMSSSAYAGSRADEVRTGDPDLDPVELGEAAEASAEEARGDYAEYDAAEAAASADSGAAQH</sequence>
<dbReference type="Proteomes" id="UP000315395">
    <property type="component" value="Chromosome"/>
</dbReference>
<dbReference type="Pfam" id="PF18921">
    <property type="entry name" value="Cyanophycin_syn"/>
    <property type="match status" value="1"/>
</dbReference>
<evidence type="ECO:0000256" key="7">
    <source>
        <dbReference type="ARBA" id="ARBA00022598"/>
    </source>
</evidence>
<evidence type="ECO:0000256" key="14">
    <source>
        <dbReference type="SAM" id="MobiDB-lite"/>
    </source>
</evidence>
<dbReference type="InterPro" id="IPR036565">
    <property type="entry name" value="Mur-like_cat_sf"/>
</dbReference>
<dbReference type="NCBIfam" id="NF010623">
    <property type="entry name" value="PRK14016.1"/>
    <property type="match status" value="1"/>
</dbReference>
<comment type="catalytic activity">
    <reaction evidence="12">
        <text>[L-4-(L-arginin-2-N-yl)aspartate](n) + L-aspartate + ATP = [L-4-(L-arginin-2-N-yl)aspartate](n)-L-aspartate + ADP + phosphate + H(+)</text>
        <dbReference type="Rhea" id="RHEA:13277"/>
        <dbReference type="Rhea" id="RHEA-COMP:13728"/>
        <dbReference type="Rhea" id="RHEA-COMP:13733"/>
        <dbReference type="ChEBI" id="CHEBI:15378"/>
        <dbReference type="ChEBI" id="CHEBI:29991"/>
        <dbReference type="ChEBI" id="CHEBI:30616"/>
        <dbReference type="ChEBI" id="CHEBI:43474"/>
        <dbReference type="ChEBI" id="CHEBI:137986"/>
        <dbReference type="ChEBI" id="CHEBI:137990"/>
        <dbReference type="ChEBI" id="CHEBI:456216"/>
        <dbReference type="EC" id="6.3.2.29"/>
    </reaction>
</comment>
<comment type="function">
    <text evidence="1">Catalyzes the ATP-dependent polymerization of arginine and aspartate to multi-L-arginyl-poly-L-aspartic acid (cyanophycin; a water-insoluble reserve polymer).</text>
</comment>
<dbReference type="SUPFAM" id="SSF53623">
    <property type="entry name" value="MurD-like peptide ligases, catalytic domain"/>
    <property type="match status" value="1"/>
</dbReference>
<dbReference type="InterPro" id="IPR011761">
    <property type="entry name" value="ATP-grasp"/>
</dbReference>
<evidence type="ECO:0000259" key="15">
    <source>
        <dbReference type="PROSITE" id="PS50975"/>
    </source>
</evidence>
<dbReference type="Gene3D" id="3.30.1490.20">
    <property type="entry name" value="ATP-grasp fold, A domain"/>
    <property type="match status" value="1"/>
</dbReference>
<name>A0A516GBT2_9MICO</name>
<dbReference type="KEGG" id="orz:FNH13_11145"/>
<reference evidence="16 17" key="1">
    <citation type="submission" date="2019-07" db="EMBL/GenBank/DDBJ databases">
        <title>complete genome sequencing of Ornithinimicrobium sp. H23M54.</title>
        <authorList>
            <person name="Bae J.-W."/>
            <person name="Lee S.-Y."/>
        </authorList>
    </citation>
    <scope>NUCLEOTIDE SEQUENCE [LARGE SCALE GENOMIC DNA]</scope>
    <source>
        <strain evidence="16 17">H23M54</strain>
    </source>
</reference>
<evidence type="ECO:0000256" key="6">
    <source>
        <dbReference type="ARBA" id="ARBA00022036"/>
    </source>
</evidence>
<dbReference type="SUPFAM" id="SSF53244">
    <property type="entry name" value="MurD-like peptide ligases, peptide-binding domain"/>
    <property type="match status" value="1"/>
</dbReference>
<feature type="domain" description="ATP-grasp" evidence="15">
    <location>
        <begin position="235"/>
        <end position="490"/>
    </location>
</feature>
<dbReference type="InterPro" id="IPR013815">
    <property type="entry name" value="ATP_grasp_subdomain_1"/>
</dbReference>
<comment type="similarity">
    <text evidence="2">In the C-terminal section; belongs to the MurCDEF family.</text>
</comment>
<dbReference type="PANTHER" id="PTHR23135">
    <property type="entry name" value="MUR LIGASE FAMILY MEMBER"/>
    <property type="match status" value="1"/>
</dbReference>
<feature type="compositionally biased region" description="Low complexity" evidence="14">
    <location>
        <begin position="949"/>
        <end position="962"/>
    </location>
</feature>
<gene>
    <name evidence="16" type="primary">cphA</name>
    <name evidence="16" type="ORF">FNH13_11145</name>
</gene>
<evidence type="ECO:0000313" key="16">
    <source>
        <dbReference type="EMBL" id="QDO88810.1"/>
    </source>
</evidence>
<evidence type="ECO:0000256" key="11">
    <source>
        <dbReference type="ARBA" id="ARBA00048094"/>
    </source>
</evidence>
<evidence type="ECO:0000256" key="9">
    <source>
        <dbReference type="ARBA" id="ARBA00022840"/>
    </source>
</evidence>
<protein>
    <recommendedName>
        <fullName evidence="6">Cyanophycin synthetase</fullName>
        <ecNumber evidence="5">6.3.2.29</ecNumber>
        <ecNumber evidence="4">6.3.2.30</ecNumber>
    </recommendedName>
    <alternativeName>
        <fullName evidence="10">Cyanophycin synthase</fullName>
    </alternativeName>
</protein>
<dbReference type="Pfam" id="PF08245">
    <property type="entry name" value="Mur_ligase_M"/>
    <property type="match status" value="1"/>
</dbReference>
<evidence type="ECO:0000256" key="2">
    <source>
        <dbReference type="ARBA" id="ARBA00009060"/>
    </source>
</evidence>
<dbReference type="Pfam" id="PF02875">
    <property type="entry name" value="Mur_ligase_C"/>
    <property type="match status" value="1"/>
</dbReference>
<dbReference type="InterPro" id="IPR044019">
    <property type="entry name" value="Cyanophycin_syn_N"/>
</dbReference>
<feature type="region of interest" description="Disordered" evidence="14">
    <location>
        <begin position="932"/>
        <end position="962"/>
    </location>
</feature>
<dbReference type="OrthoDB" id="9803907at2"/>
<comment type="subunit">
    <text evidence="3">Homodimer.</text>
</comment>
<keyword evidence="8 13" id="KW-0547">Nucleotide-binding</keyword>
<dbReference type="RefSeq" id="WP_143783487.1">
    <property type="nucleotide sequence ID" value="NZ_CP041616.1"/>
</dbReference>
<keyword evidence="9 13" id="KW-0067">ATP-binding</keyword>
<dbReference type="Gene3D" id="3.90.190.20">
    <property type="entry name" value="Mur ligase, C-terminal domain"/>
    <property type="match status" value="1"/>
</dbReference>
<evidence type="ECO:0000256" key="1">
    <source>
        <dbReference type="ARBA" id="ARBA00003184"/>
    </source>
</evidence>
<dbReference type="InterPro" id="IPR004101">
    <property type="entry name" value="Mur_ligase_C"/>
</dbReference>
<accession>A0A516GBT2</accession>
<dbReference type="SUPFAM" id="SSF56059">
    <property type="entry name" value="Glutathione synthetase ATP-binding domain-like"/>
    <property type="match status" value="1"/>
</dbReference>
<evidence type="ECO:0000256" key="10">
    <source>
        <dbReference type="ARBA" id="ARBA00031353"/>
    </source>
</evidence>
<dbReference type="InterPro" id="IPR011810">
    <property type="entry name" value="Cya_phycin_syn"/>
</dbReference>
<dbReference type="InterPro" id="IPR018109">
    <property type="entry name" value="Folylpolyglutamate_synth_CS"/>
</dbReference>
<evidence type="ECO:0000256" key="5">
    <source>
        <dbReference type="ARBA" id="ARBA00013005"/>
    </source>
</evidence>
<evidence type="ECO:0000256" key="8">
    <source>
        <dbReference type="ARBA" id="ARBA00022741"/>
    </source>
</evidence>
<organism evidence="16 17">
    <name type="scientific">Ornithinimicrobium ciconiae</name>
    <dbReference type="NCBI Taxonomy" id="2594265"/>
    <lineage>
        <taxon>Bacteria</taxon>
        <taxon>Bacillati</taxon>
        <taxon>Actinomycetota</taxon>
        <taxon>Actinomycetes</taxon>
        <taxon>Micrococcales</taxon>
        <taxon>Ornithinimicrobiaceae</taxon>
        <taxon>Ornithinimicrobium</taxon>
    </lineage>
</organism>
<comment type="catalytic activity">
    <reaction evidence="11">
        <text>[L-4-(L-arginin-2-N-yl)aspartate](n)-L-aspartate + L-arginine + ATP = [L-4-(L-arginin-2-N-yl)aspartate](n+1) + ADP + phosphate + H(+)</text>
        <dbReference type="Rhea" id="RHEA:23888"/>
        <dbReference type="Rhea" id="RHEA-COMP:13732"/>
        <dbReference type="Rhea" id="RHEA-COMP:13733"/>
        <dbReference type="ChEBI" id="CHEBI:15378"/>
        <dbReference type="ChEBI" id="CHEBI:30616"/>
        <dbReference type="ChEBI" id="CHEBI:32682"/>
        <dbReference type="ChEBI" id="CHEBI:43474"/>
        <dbReference type="ChEBI" id="CHEBI:137986"/>
        <dbReference type="ChEBI" id="CHEBI:137990"/>
        <dbReference type="ChEBI" id="CHEBI:456216"/>
        <dbReference type="EC" id="6.3.2.30"/>
    </reaction>
</comment>
<dbReference type="InterPro" id="IPR013221">
    <property type="entry name" value="Mur_ligase_cen"/>
</dbReference>
<dbReference type="AlphaFoldDB" id="A0A516GBT2"/>
<dbReference type="EC" id="6.3.2.29" evidence="5"/>
<keyword evidence="7 16" id="KW-0436">Ligase</keyword>
<dbReference type="NCBIfam" id="TIGR02068">
    <property type="entry name" value="cya_phycin_syn"/>
    <property type="match status" value="1"/>
</dbReference>